<keyword evidence="3" id="KW-1185">Reference proteome</keyword>
<accession>A0AAD6VC04</accession>
<dbReference type="EMBL" id="JARJCW010000043">
    <property type="protein sequence ID" value="KAJ7205506.1"/>
    <property type="molecule type" value="Genomic_DNA"/>
</dbReference>
<comment type="caution">
    <text evidence="2">The sequence shown here is derived from an EMBL/GenBank/DDBJ whole genome shotgun (WGS) entry which is preliminary data.</text>
</comment>
<sequence>MAWRIYLLIWLFWPQSVRTTLFLVPDRSNISRGFQYGLGDLPADLAVLTPVSQDNYIPSARSSVRTTIFPVPDRSNISWGFQYGLADLPADLAVLAPVGQDNYIPSPRSLAASSLTKYDYRVAQVRAVFSLTPTTLERVFPDEKPSRYLVYIEWFSKSHSAPQANHGLYRVTRTVERTASIDNALSLWNIGTVFTYIPNLVQWHHANGPVATCSRSAKDLLSMSSW</sequence>
<proteinExistence type="predicted"/>
<feature type="signal peptide" evidence="1">
    <location>
        <begin position="1"/>
        <end position="19"/>
    </location>
</feature>
<evidence type="ECO:0000313" key="2">
    <source>
        <dbReference type="EMBL" id="KAJ7205506.1"/>
    </source>
</evidence>
<organism evidence="2 3">
    <name type="scientific">Mycena pura</name>
    <dbReference type="NCBI Taxonomy" id="153505"/>
    <lineage>
        <taxon>Eukaryota</taxon>
        <taxon>Fungi</taxon>
        <taxon>Dikarya</taxon>
        <taxon>Basidiomycota</taxon>
        <taxon>Agaricomycotina</taxon>
        <taxon>Agaricomycetes</taxon>
        <taxon>Agaricomycetidae</taxon>
        <taxon>Agaricales</taxon>
        <taxon>Marasmiineae</taxon>
        <taxon>Mycenaceae</taxon>
        <taxon>Mycena</taxon>
    </lineage>
</organism>
<name>A0AAD6VC04_9AGAR</name>
<dbReference type="Proteomes" id="UP001219525">
    <property type="component" value="Unassembled WGS sequence"/>
</dbReference>
<reference evidence="2" key="1">
    <citation type="submission" date="2023-03" db="EMBL/GenBank/DDBJ databases">
        <title>Massive genome expansion in bonnet fungi (Mycena s.s.) driven by repeated elements and novel gene families across ecological guilds.</title>
        <authorList>
            <consortium name="Lawrence Berkeley National Laboratory"/>
            <person name="Harder C.B."/>
            <person name="Miyauchi S."/>
            <person name="Viragh M."/>
            <person name="Kuo A."/>
            <person name="Thoen E."/>
            <person name="Andreopoulos B."/>
            <person name="Lu D."/>
            <person name="Skrede I."/>
            <person name="Drula E."/>
            <person name="Henrissat B."/>
            <person name="Morin E."/>
            <person name="Kohler A."/>
            <person name="Barry K."/>
            <person name="LaButti K."/>
            <person name="Morin E."/>
            <person name="Salamov A."/>
            <person name="Lipzen A."/>
            <person name="Mereny Z."/>
            <person name="Hegedus B."/>
            <person name="Baldrian P."/>
            <person name="Stursova M."/>
            <person name="Weitz H."/>
            <person name="Taylor A."/>
            <person name="Grigoriev I.V."/>
            <person name="Nagy L.G."/>
            <person name="Martin F."/>
            <person name="Kauserud H."/>
        </authorList>
    </citation>
    <scope>NUCLEOTIDE SEQUENCE</scope>
    <source>
        <strain evidence="2">9144</strain>
    </source>
</reference>
<gene>
    <name evidence="2" type="ORF">GGX14DRAFT_397652</name>
</gene>
<protein>
    <submittedName>
        <fullName evidence="2">Uncharacterized protein</fullName>
    </submittedName>
</protein>
<feature type="chain" id="PRO_5042111127" evidence="1">
    <location>
        <begin position="20"/>
        <end position="226"/>
    </location>
</feature>
<keyword evidence="1" id="KW-0732">Signal</keyword>
<evidence type="ECO:0000313" key="3">
    <source>
        <dbReference type="Proteomes" id="UP001219525"/>
    </source>
</evidence>
<dbReference type="AlphaFoldDB" id="A0AAD6VC04"/>
<evidence type="ECO:0000256" key="1">
    <source>
        <dbReference type="SAM" id="SignalP"/>
    </source>
</evidence>